<dbReference type="InterPro" id="IPR027385">
    <property type="entry name" value="Beta-barrel_OMP"/>
</dbReference>
<evidence type="ECO:0000256" key="1">
    <source>
        <dbReference type="ARBA" id="ARBA00022729"/>
    </source>
</evidence>
<evidence type="ECO:0000259" key="3">
    <source>
        <dbReference type="Pfam" id="PF13505"/>
    </source>
</evidence>
<proteinExistence type="predicted"/>
<dbReference type="Proteomes" id="UP000523196">
    <property type="component" value="Unassembled WGS sequence"/>
</dbReference>
<evidence type="ECO:0000256" key="2">
    <source>
        <dbReference type="SAM" id="SignalP"/>
    </source>
</evidence>
<feature type="signal peptide" evidence="2">
    <location>
        <begin position="1"/>
        <end position="24"/>
    </location>
</feature>
<evidence type="ECO:0000313" key="5">
    <source>
        <dbReference type="Proteomes" id="UP000523196"/>
    </source>
</evidence>
<gene>
    <name evidence="4" type="ORF">H4F98_04720</name>
</gene>
<dbReference type="Pfam" id="PF13505">
    <property type="entry name" value="OMP_b-brl"/>
    <property type="match status" value="1"/>
</dbReference>
<keyword evidence="5" id="KW-1185">Reference proteome</keyword>
<dbReference type="RefSeq" id="WP_182685491.1">
    <property type="nucleotide sequence ID" value="NZ_JACHTF010000004.1"/>
</dbReference>
<dbReference type="InterPro" id="IPR026364">
    <property type="entry name" value="Ax21"/>
</dbReference>
<keyword evidence="1 2" id="KW-0732">Signal</keyword>
<organism evidence="4 5">
    <name type="scientific">Marilutibacter spongiae</name>
    <dbReference type="NCBI Taxonomy" id="2025720"/>
    <lineage>
        <taxon>Bacteria</taxon>
        <taxon>Pseudomonadati</taxon>
        <taxon>Pseudomonadota</taxon>
        <taxon>Gammaproteobacteria</taxon>
        <taxon>Lysobacterales</taxon>
        <taxon>Lysobacteraceae</taxon>
        <taxon>Marilutibacter</taxon>
    </lineage>
</organism>
<feature type="domain" description="Outer membrane protein beta-barrel" evidence="3">
    <location>
        <begin position="11"/>
        <end position="175"/>
    </location>
</feature>
<dbReference type="NCBIfam" id="NF041455">
    <property type="entry name" value="DSF_Ax21"/>
    <property type="match status" value="1"/>
</dbReference>
<accession>A0A7W3TKH0</accession>
<reference evidence="4 5" key="1">
    <citation type="submission" date="2020-08" db="EMBL/GenBank/DDBJ databases">
        <authorList>
            <person name="Xu S."/>
            <person name="Li A."/>
        </authorList>
    </citation>
    <scope>NUCLEOTIDE SEQUENCE [LARGE SCALE GENOMIC DNA]</scope>
    <source>
        <strain evidence="4 5">119BY6-57</strain>
    </source>
</reference>
<sequence>MKRSTISKLAALSLIAAVPFAASAAEGVSYSYVQGGYIATDTDNGDADGWAIEGSGAIAPNFHVFGKYSNQELDGTNFDFDQWKLGVGYNHEINRSVDLLTRVAYEKFDAGYGFDFDGWSVEAGVRGAFSPNFEGYALAGYEDYEDTDGDFYGRVGANAKFNQNWSINGDVKFADGDTEWFVGPRYSF</sequence>
<dbReference type="SUPFAM" id="SSF56935">
    <property type="entry name" value="Porins"/>
    <property type="match status" value="1"/>
</dbReference>
<name>A0A7W3TKH0_9GAMM</name>
<dbReference type="NCBIfam" id="TIGR04273">
    <property type="entry name" value="Y_sulf_Ax21"/>
    <property type="match status" value="1"/>
</dbReference>
<comment type="caution">
    <text evidence="4">The sequence shown here is derived from an EMBL/GenBank/DDBJ whole genome shotgun (WGS) entry which is preliminary data.</text>
</comment>
<evidence type="ECO:0000313" key="4">
    <source>
        <dbReference type="EMBL" id="MBB1059871.1"/>
    </source>
</evidence>
<dbReference type="Gene3D" id="2.40.160.10">
    <property type="entry name" value="Porin"/>
    <property type="match status" value="1"/>
</dbReference>
<protein>
    <submittedName>
        <fullName evidence="4">Ax21 family protein</fullName>
    </submittedName>
</protein>
<dbReference type="AlphaFoldDB" id="A0A7W3TKH0"/>
<dbReference type="EMBL" id="JACHTF010000004">
    <property type="protein sequence ID" value="MBB1059871.1"/>
    <property type="molecule type" value="Genomic_DNA"/>
</dbReference>
<dbReference type="InterPro" id="IPR023614">
    <property type="entry name" value="Porin_dom_sf"/>
</dbReference>
<feature type="chain" id="PRO_5031330389" evidence="2">
    <location>
        <begin position="25"/>
        <end position="188"/>
    </location>
</feature>